<gene>
    <name evidence="2" type="ORF">LIER_38696</name>
</gene>
<dbReference type="AlphaFoldDB" id="A0AAV3Q7K2"/>
<sequence length="78" mass="8808">MPKEVTSVVGFTTPEKSGTQLAASTPHSWADSIEEEEQQTKVIPQLNGYRVTEYAKKQIERIMQESALTGIQQSEKRR</sequence>
<evidence type="ECO:0000313" key="2">
    <source>
        <dbReference type="EMBL" id="GAA0158615.1"/>
    </source>
</evidence>
<feature type="region of interest" description="Disordered" evidence="1">
    <location>
        <begin position="1"/>
        <end position="22"/>
    </location>
</feature>
<evidence type="ECO:0000256" key="1">
    <source>
        <dbReference type="SAM" id="MobiDB-lite"/>
    </source>
</evidence>
<proteinExistence type="predicted"/>
<comment type="caution">
    <text evidence="2">The sequence shown here is derived from an EMBL/GenBank/DDBJ whole genome shotgun (WGS) entry which is preliminary data.</text>
</comment>
<organism evidence="2 3">
    <name type="scientific">Lithospermum erythrorhizon</name>
    <name type="common">Purple gromwell</name>
    <name type="synonym">Lithospermum officinale var. erythrorhizon</name>
    <dbReference type="NCBI Taxonomy" id="34254"/>
    <lineage>
        <taxon>Eukaryota</taxon>
        <taxon>Viridiplantae</taxon>
        <taxon>Streptophyta</taxon>
        <taxon>Embryophyta</taxon>
        <taxon>Tracheophyta</taxon>
        <taxon>Spermatophyta</taxon>
        <taxon>Magnoliopsida</taxon>
        <taxon>eudicotyledons</taxon>
        <taxon>Gunneridae</taxon>
        <taxon>Pentapetalae</taxon>
        <taxon>asterids</taxon>
        <taxon>lamiids</taxon>
        <taxon>Boraginales</taxon>
        <taxon>Boraginaceae</taxon>
        <taxon>Boraginoideae</taxon>
        <taxon>Lithospermeae</taxon>
        <taxon>Lithospermum</taxon>
    </lineage>
</organism>
<keyword evidence="3" id="KW-1185">Reference proteome</keyword>
<evidence type="ECO:0000313" key="3">
    <source>
        <dbReference type="Proteomes" id="UP001454036"/>
    </source>
</evidence>
<dbReference type="Proteomes" id="UP001454036">
    <property type="component" value="Unassembled WGS sequence"/>
</dbReference>
<name>A0AAV3Q7K2_LITER</name>
<dbReference type="EMBL" id="BAABME010019874">
    <property type="protein sequence ID" value="GAA0158615.1"/>
    <property type="molecule type" value="Genomic_DNA"/>
</dbReference>
<protein>
    <submittedName>
        <fullName evidence="2">Uncharacterized protein</fullName>
    </submittedName>
</protein>
<accession>A0AAV3Q7K2</accession>
<reference evidence="2 3" key="1">
    <citation type="submission" date="2024-01" db="EMBL/GenBank/DDBJ databases">
        <title>The complete chloroplast genome sequence of Lithospermum erythrorhizon: insights into the phylogenetic relationship among Boraginaceae species and the maternal lineages of purple gromwells.</title>
        <authorList>
            <person name="Okada T."/>
            <person name="Watanabe K."/>
        </authorList>
    </citation>
    <scope>NUCLEOTIDE SEQUENCE [LARGE SCALE GENOMIC DNA]</scope>
</reference>